<accession>A0ABS2PSQ9</accession>
<dbReference type="Pfam" id="PF07006">
    <property type="entry name" value="DUF1310"/>
    <property type="match status" value="1"/>
</dbReference>
<evidence type="ECO:0000313" key="3">
    <source>
        <dbReference type="Proteomes" id="UP000697472"/>
    </source>
</evidence>
<keyword evidence="3" id="KW-1185">Reference proteome</keyword>
<proteinExistence type="predicted"/>
<dbReference type="InterPro" id="IPR010738">
    <property type="entry name" value="DUF1310"/>
</dbReference>
<keyword evidence="1" id="KW-0472">Membrane</keyword>
<dbReference type="EMBL" id="JAFBEH010000018">
    <property type="protein sequence ID" value="MBM7642745.1"/>
    <property type="molecule type" value="Genomic_DNA"/>
</dbReference>
<evidence type="ECO:0000256" key="1">
    <source>
        <dbReference type="SAM" id="Phobius"/>
    </source>
</evidence>
<dbReference type="RefSeq" id="WP_205009582.1">
    <property type="nucleotide sequence ID" value="NZ_JAFBEH010000018.1"/>
</dbReference>
<evidence type="ECO:0000313" key="2">
    <source>
        <dbReference type="EMBL" id="MBM7642745.1"/>
    </source>
</evidence>
<reference evidence="2 3" key="1">
    <citation type="submission" date="2021-01" db="EMBL/GenBank/DDBJ databases">
        <title>Genomic Encyclopedia of Type Strains, Phase IV (KMG-IV): sequencing the most valuable type-strain genomes for metagenomic binning, comparative biology and taxonomic classification.</title>
        <authorList>
            <person name="Goeker M."/>
        </authorList>
    </citation>
    <scope>NUCLEOTIDE SEQUENCE [LARGE SCALE GENOMIC DNA]</scope>
    <source>
        <strain evidence="2 3">DSM 27382</strain>
    </source>
</reference>
<dbReference type="Proteomes" id="UP000697472">
    <property type="component" value="Unassembled WGS sequence"/>
</dbReference>
<feature type="transmembrane region" description="Helical" evidence="1">
    <location>
        <begin position="6"/>
        <end position="27"/>
    </location>
</feature>
<gene>
    <name evidence="2" type="ORF">JOC28_001042</name>
</gene>
<name>A0ABS2PSQ9_9STRE</name>
<protein>
    <recommendedName>
        <fullName evidence="4">DUF1310 family protein</fullName>
    </recommendedName>
</protein>
<comment type="caution">
    <text evidence="2">The sequence shown here is derived from an EMBL/GenBank/DDBJ whole genome shotgun (WGS) entry which is preliminary data.</text>
</comment>
<keyword evidence="1" id="KW-1133">Transmembrane helix</keyword>
<organism evidence="2 3">
    <name type="scientific">Streptococcus loxodontisalivarius</name>
    <dbReference type="NCBI Taxonomy" id="1349415"/>
    <lineage>
        <taxon>Bacteria</taxon>
        <taxon>Bacillati</taxon>
        <taxon>Bacillota</taxon>
        <taxon>Bacilli</taxon>
        <taxon>Lactobacillales</taxon>
        <taxon>Streptococcaceae</taxon>
        <taxon>Streptococcus</taxon>
    </lineage>
</organism>
<sequence length="139" mass="15896">MKKKLLSIVLPIGILGLIFGGILFMNYQQKVQYQEMINIAMSNEAKVVYEEYILSYIDSNAFQENGSIRNYTVDKNSLSYNPMGGLMVKIILNSNSYLYIDFNLIDNGDGTYHSAYYSESPNLADMLDKKEEQSVKVYK</sequence>
<keyword evidence="1" id="KW-0812">Transmembrane</keyword>
<evidence type="ECO:0008006" key="4">
    <source>
        <dbReference type="Google" id="ProtNLM"/>
    </source>
</evidence>